<dbReference type="AlphaFoldDB" id="A0A6N7VFU6"/>
<dbReference type="Gene3D" id="3.20.20.140">
    <property type="entry name" value="Metal-dependent hydrolases"/>
    <property type="match status" value="1"/>
</dbReference>
<evidence type="ECO:0000256" key="1">
    <source>
        <dbReference type="ARBA" id="ARBA00004970"/>
    </source>
</evidence>
<dbReference type="SMART" id="SM00481">
    <property type="entry name" value="POLIIIAc"/>
    <property type="match status" value="1"/>
</dbReference>
<evidence type="ECO:0000256" key="3">
    <source>
        <dbReference type="ARBA" id="ARBA00013085"/>
    </source>
</evidence>
<sequence>MQDLHMHCKFSFDSHTNPEENIKSCINNNIKIMAFTDHIDKYCQKNADDMTFDLDDYFSTINHLREKYKKDIKILTGVEIGIAYENKDIINKIIKDNPFDFIIGSIHAVEFVDVWGQRKIIEKDPINSFRKYYSYMIDSVKAIKDFSVLGHIDYIDRYINDKSLIPKYELYEDLIEKLLKELIDTNRGIEVNTAGFRNNLPHANPKDNILKKYKLMGGDIITLGSDSHTPDTCGYMIDETIKHLKDLGFGHISYFENKMEKQIKI</sequence>
<dbReference type="GO" id="GO:0000105">
    <property type="term" value="P:L-histidine biosynthetic process"/>
    <property type="evidence" value="ECO:0007669"/>
    <property type="project" value="UniProtKB-UniRule"/>
</dbReference>
<keyword evidence="4 8" id="KW-0028">Amino-acid biosynthesis</keyword>
<dbReference type="InterPro" id="IPR004013">
    <property type="entry name" value="PHP_dom"/>
</dbReference>
<dbReference type="PANTHER" id="PTHR21039:SF0">
    <property type="entry name" value="HISTIDINOL-PHOSPHATASE"/>
    <property type="match status" value="1"/>
</dbReference>
<evidence type="ECO:0000256" key="6">
    <source>
        <dbReference type="ARBA" id="ARBA00023102"/>
    </source>
</evidence>
<proteinExistence type="inferred from homology"/>
<feature type="domain" description="Polymerase/histidinol phosphatase N-terminal" evidence="9">
    <location>
        <begin position="2"/>
        <end position="84"/>
    </location>
</feature>
<dbReference type="SUPFAM" id="SSF89550">
    <property type="entry name" value="PHP domain-like"/>
    <property type="match status" value="1"/>
</dbReference>
<evidence type="ECO:0000256" key="7">
    <source>
        <dbReference type="ARBA" id="ARBA00049158"/>
    </source>
</evidence>
<comment type="catalytic activity">
    <reaction evidence="7 8">
        <text>L-histidinol phosphate + H2O = L-histidinol + phosphate</text>
        <dbReference type="Rhea" id="RHEA:14465"/>
        <dbReference type="ChEBI" id="CHEBI:15377"/>
        <dbReference type="ChEBI" id="CHEBI:43474"/>
        <dbReference type="ChEBI" id="CHEBI:57699"/>
        <dbReference type="ChEBI" id="CHEBI:57980"/>
        <dbReference type="EC" id="3.1.3.15"/>
    </reaction>
</comment>
<name>A0A6N7VFU6_9FIRM</name>
<dbReference type="NCBIfam" id="TIGR01856">
    <property type="entry name" value="hisJ_fam"/>
    <property type="match status" value="1"/>
</dbReference>
<dbReference type="InterPro" id="IPR010140">
    <property type="entry name" value="Histidinol_P_phosphatase_HisJ"/>
</dbReference>
<dbReference type="Pfam" id="PF02811">
    <property type="entry name" value="PHP"/>
    <property type="match status" value="1"/>
</dbReference>
<evidence type="ECO:0000256" key="8">
    <source>
        <dbReference type="RuleBase" id="RU366003"/>
    </source>
</evidence>
<keyword evidence="6 8" id="KW-0368">Histidine biosynthesis</keyword>
<comment type="pathway">
    <text evidence="1 8">Amino-acid biosynthesis; L-histidine biosynthesis; L-histidine from 5-phospho-alpha-D-ribose 1-diphosphate: step 8/9.</text>
</comment>
<evidence type="ECO:0000256" key="5">
    <source>
        <dbReference type="ARBA" id="ARBA00022801"/>
    </source>
</evidence>
<protein>
    <recommendedName>
        <fullName evidence="3 8">Histidinol-phosphatase</fullName>
        <shortName evidence="8">HolPase</shortName>
        <ecNumber evidence="3 8">3.1.3.15</ecNumber>
    </recommendedName>
</protein>
<dbReference type="RefSeq" id="WP_154541289.1">
    <property type="nucleotide sequence ID" value="NZ_VULQ01000009.1"/>
</dbReference>
<dbReference type="EMBL" id="VULQ01000009">
    <property type="protein sequence ID" value="MSS78315.1"/>
    <property type="molecule type" value="Genomic_DNA"/>
</dbReference>
<evidence type="ECO:0000256" key="2">
    <source>
        <dbReference type="ARBA" id="ARBA00009152"/>
    </source>
</evidence>
<accession>A0A6N7VFU6</accession>
<dbReference type="InterPro" id="IPR003141">
    <property type="entry name" value="Pol/His_phosphatase_N"/>
</dbReference>
<evidence type="ECO:0000313" key="10">
    <source>
        <dbReference type="EMBL" id="MSS78315.1"/>
    </source>
</evidence>
<dbReference type="Proteomes" id="UP000441925">
    <property type="component" value="Unassembled WGS sequence"/>
</dbReference>
<evidence type="ECO:0000313" key="11">
    <source>
        <dbReference type="Proteomes" id="UP000441925"/>
    </source>
</evidence>
<dbReference type="UniPathway" id="UPA00031">
    <property type="reaction ID" value="UER00013"/>
</dbReference>
<dbReference type="GO" id="GO:0004401">
    <property type="term" value="F:histidinol-phosphatase activity"/>
    <property type="evidence" value="ECO:0007669"/>
    <property type="project" value="UniProtKB-UniRule"/>
</dbReference>
<dbReference type="GO" id="GO:0005737">
    <property type="term" value="C:cytoplasm"/>
    <property type="evidence" value="ECO:0007669"/>
    <property type="project" value="TreeGrafter"/>
</dbReference>
<reference evidence="10 11" key="1">
    <citation type="submission" date="2019-08" db="EMBL/GenBank/DDBJ databases">
        <title>In-depth cultivation of the pig gut microbiome towards novel bacterial diversity and tailored functional studies.</title>
        <authorList>
            <person name="Wylensek D."/>
            <person name="Hitch T.C.A."/>
            <person name="Clavel T."/>
        </authorList>
    </citation>
    <scope>NUCLEOTIDE SEQUENCE [LARGE SCALE GENOMIC DNA]</scope>
    <source>
        <strain evidence="10 11">WCA-380-WT-2B</strain>
    </source>
</reference>
<dbReference type="InterPro" id="IPR016195">
    <property type="entry name" value="Pol/histidinol_Pase-like"/>
</dbReference>
<comment type="similarity">
    <text evidence="2 8">Belongs to the PHP hydrolase family. HisK subfamily.</text>
</comment>
<keyword evidence="5 8" id="KW-0378">Hydrolase</keyword>
<evidence type="ECO:0000259" key="9">
    <source>
        <dbReference type="SMART" id="SM00481"/>
    </source>
</evidence>
<keyword evidence="11" id="KW-1185">Reference proteome</keyword>
<dbReference type="EC" id="3.1.3.15" evidence="3 8"/>
<dbReference type="PANTHER" id="PTHR21039">
    <property type="entry name" value="HISTIDINOL PHOSPHATASE-RELATED"/>
    <property type="match status" value="1"/>
</dbReference>
<comment type="caution">
    <text evidence="10">The sequence shown here is derived from an EMBL/GenBank/DDBJ whole genome shotgun (WGS) entry which is preliminary data.</text>
</comment>
<evidence type="ECO:0000256" key="4">
    <source>
        <dbReference type="ARBA" id="ARBA00022605"/>
    </source>
</evidence>
<gene>
    <name evidence="10" type="ORF">FYJ26_07865</name>
</gene>
<organism evidence="10 11">
    <name type="scientific">Anaerococcus porci</name>
    <dbReference type="NCBI Taxonomy" id="2652269"/>
    <lineage>
        <taxon>Bacteria</taxon>
        <taxon>Bacillati</taxon>
        <taxon>Bacillota</taxon>
        <taxon>Tissierellia</taxon>
        <taxon>Tissierellales</taxon>
        <taxon>Peptoniphilaceae</taxon>
        <taxon>Anaerococcus</taxon>
    </lineage>
</organism>